<dbReference type="Proteomes" id="UP000565521">
    <property type="component" value="Unassembled WGS sequence"/>
</dbReference>
<sequence length="150" mass="17053">MRQQRTVGAIVEIPLEAGKKAYGRILGEASFAFYDYVNDGEPVVLADLVAKPILFIVAVYSDAVTQGRWQKIGRLPLEPTLQTLPLKFIQDALDETRFKVYDNGVIRPATREACVGLERVAVWEPEHVESRLSDHYKGQPNEWVIQLRMR</sequence>
<organism evidence="1 2">
    <name type="scientific">Hymenobacter lapidiphilus</name>
    <dbReference type="NCBI Taxonomy" id="2608003"/>
    <lineage>
        <taxon>Bacteria</taxon>
        <taxon>Pseudomonadati</taxon>
        <taxon>Bacteroidota</taxon>
        <taxon>Cytophagia</taxon>
        <taxon>Cytophagales</taxon>
        <taxon>Hymenobacteraceae</taxon>
        <taxon>Hymenobacter</taxon>
    </lineage>
</organism>
<dbReference type="AlphaFoldDB" id="A0A7Y7U7C2"/>
<comment type="caution">
    <text evidence="1">The sequence shown here is derived from an EMBL/GenBank/DDBJ whole genome shotgun (WGS) entry which is preliminary data.</text>
</comment>
<proteinExistence type="predicted"/>
<name>A0A7Y7U7C2_9BACT</name>
<keyword evidence="2" id="KW-1185">Reference proteome</keyword>
<reference evidence="1 2" key="1">
    <citation type="submission" date="2020-05" db="EMBL/GenBank/DDBJ databases">
        <title>Hymenobacter terrestris sp. nov. and Hymenobacter lapidiphilus sp. nov., isolated from regoliths in Antarctica.</title>
        <authorList>
            <person name="Sedlacek I."/>
            <person name="Pantucek R."/>
            <person name="Zeman M."/>
            <person name="Holochova P."/>
            <person name="Kralova S."/>
            <person name="Stankova E."/>
            <person name="Sedo O."/>
            <person name="Micenkova L."/>
            <person name="Svec P."/>
            <person name="Gupta V."/>
            <person name="Sood U."/>
            <person name="Korpole U.S."/>
            <person name="Lal R."/>
        </authorList>
    </citation>
    <scope>NUCLEOTIDE SEQUENCE [LARGE SCALE GENOMIC DNA]</scope>
    <source>
        <strain evidence="1 2">P5342</strain>
    </source>
</reference>
<accession>A0A7Y7U7C2</accession>
<evidence type="ECO:0000313" key="2">
    <source>
        <dbReference type="Proteomes" id="UP000565521"/>
    </source>
</evidence>
<gene>
    <name evidence="1" type="ORF">HW554_19525</name>
</gene>
<dbReference type="Pfam" id="PF15428">
    <property type="entry name" value="Imm26"/>
    <property type="match status" value="1"/>
</dbReference>
<protein>
    <submittedName>
        <fullName evidence="1">Immunity 26/phosphotriesterase HocA family protein</fullName>
    </submittedName>
</protein>
<dbReference type="InterPro" id="IPR029278">
    <property type="entry name" value="Imm26"/>
</dbReference>
<evidence type="ECO:0000313" key="1">
    <source>
        <dbReference type="EMBL" id="NVO33403.1"/>
    </source>
</evidence>
<dbReference type="RefSeq" id="WP_176910214.1">
    <property type="nucleotide sequence ID" value="NZ_JABKAU010000065.1"/>
</dbReference>
<dbReference type="EMBL" id="JABKAU010000065">
    <property type="protein sequence ID" value="NVO33403.1"/>
    <property type="molecule type" value="Genomic_DNA"/>
</dbReference>